<keyword evidence="7" id="KW-1185">Reference proteome</keyword>
<dbReference type="GO" id="GO:0016787">
    <property type="term" value="F:hydrolase activity"/>
    <property type="evidence" value="ECO:0007669"/>
    <property type="project" value="UniProtKB-UniRule"/>
</dbReference>
<evidence type="ECO:0000256" key="3">
    <source>
        <dbReference type="ARBA" id="ARBA00023098"/>
    </source>
</evidence>
<dbReference type="AlphaFoldDB" id="A0A1X7IGR7"/>
<dbReference type="InterPro" id="IPR002641">
    <property type="entry name" value="PNPLA_dom"/>
</dbReference>
<keyword evidence="2 4" id="KW-0442">Lipid degradation</keyword>
<accession>A0A1X7IGR7</accession>
<feature type="short sequence motif" description="DGA/G" evidence="4">
    <location>
        <begin position="160"/>
        <end position="162"/>
    </location>
</feature>
<feature type="short sequence motif" description="GXSXG" evidence="4">
    <location>
        <begin position="44"/>
        <end position="48"/>
    </location>
</feature>
<dbReference type="RefSeq" id="WP_085471650.1">
    <property type="nucleotide sequence ID" value="NZ_FXAU01000001.1"/>
</dbReference>
<dbReference type="Proteomes" id="UP000192980">
    <property type="component" value="Unassembled WGS sequence"/>
</dbReference>
<feature type="active site" description="Proton acceptor" evidence="4">
    <location>
        <position position="160"/>
    </location>
</feature>
<dbReference type="OrthoDB" id="9770965at2"/>
<keyword evidence="1 4" id="KW-0378">Hydrolase</keyword>
<protein>
    <submittedName>
        <fullName evidence="6">NTE family protein</fullName>
    </submittedName>
</protein>
<feature type="active site" description="Nucleophile" evidence="4">
    <location>
        <position position="46"/>
    </location>
</feature>
<dbReference type="InterPro" id="IPR050301">
    <property type="entry name" value="NTE"/>
</dbReference>
<dbReference type="Pfam" id="PF01734">
    <property type="entry name" value="Patatin"/>
    <property type="match status" value="1"/>
</dbReference>
<reference evidence="6 7" key="1">
    <citation type="submission" date="2017-04" db="EMBL/GenBank/DDBJ databases">
        <authorList>
            <person name="Afonso C.L."/>
            <person name="Miller P.J."/>
            <person name="Scott M.A."/>
            <person name="Spackman E."/>
            <person name="Goraichik I."/>
            <person name="Dimitrov K.M."/>
            <person name="Suarez D.L."/>
            <person name="Swayne D.E."/>
        </authorList>
    </citation>
    <scope>NUCLEOTIDE SEQUENCE [LARGE SCALE GENOMIC DNA]</scope>
    <source>
        <strain evidence="6 7">DSM 22418</strain>
    </source>
</reference>
<dbReference type="GO" id="GO:0016042">
    <property type="term" value="P:lipid catabolic process"/>
    <property type="evidence" value="ECO:0007669"/>
    <property type="project" value="UniProtKB-UniRule"/>
</dbReference>
<feature type="domain" description="PNPLA" evidence="5">
    <location>
        <begin position="13"/>
        <end position="173"/>
    </location>
</feature>
<evidence type="ECO:0000259" key="5">
    <source>
        <dbReference type="PROSITE" id="PS51635"/>
    </source>
</evidence>
<dbReference type="InterPro" id="IPR016035">
    <property type="entry name" value="Acyl_Trfase/lysoPLipase"/>
</dbReference>
<dbReference type="EMBL" id="FXAU01000001">
    <property type="protein sequence ID" value="SMG13847.1"/>
    <property type="molecule type" value="Genomic_DNA"/>
</dbReference>
<name>A0A1X7IGR7_9SPHI</name>
<gene>
    <name evidence="6" type="ORF">SAMN05660862_0808</name>
</gene>
<evidence type="ECO:0000313" key="7">
    <source>
        <dbReference type="Proteomes" id="UP000192980"/>
    </source>
</evidence>
<organism evidence="6 7">
    <name type="scientific">Sphingobacterium psychroaquaticum</name>
    <dbReference type="NCBI Taxonomy" id="561061"/>
    <lineage>
        <taxon>Bacteria</taxon>
        <taxon>Pseudomonadati</taxon>
        <taxon>Bacteroidota</taxon>
        <taxon>Sphingobacteriia</taxon>
        <taxon>Sphingobacteriales</taxon>
        <taxon>Sphingobacteriaceae</taxon>
        <taxon>Sphingobacterium</taxon>
    </lineage>
</organism>
<dbReference type="PANTHER" id="PTHR14226:SF76">
    <property type="entry name" value="NTE FAMILY PROTEIN RSSA"/>
    <property type="match status" value="1"/>
</dbReference>
<dbReference type="SUPFAM" id="SSF52151">
    <property type="entry name" value="FabD/lysophospholipase-like"/>
    <property type="match status" value="1"/>
</dbReference>
<sequence length="265" mass="29566">MVKDKKSKKKVSLVLGSGGARGLTQIGVIRYLEEEGYEVDEIIGCSIGSLIGGAFACGGVYRLADWMQQLTKTQVFRLMDFSNSRQGLLRGTRVLNTLQDIFSDIDIEDLPQRYVAVATDLAHEREVLFEKGSLYDAIRASIAIPGVFLGVARDNTFLVDGGVLNPLPVNHVSNKENLIVAVNLEGAYTEPRIIPSKLNAMEILQESYFAMRRRLISLTIDRNQPDYLIDISHDAAGIWDFHRAHELIEIGYKEAKRVFAQPQIV</sequence>
<comment type="caution">
    <text evidence="4">Lacks conserved residue(s) required for the propagation of feature annotation.</text>
</comment>
<dbReference type="PANTHER" id="PTHR14226">
    <property type="entry name" value="NEUROPATHY TARGET ESTERASE/SWISS CHEESE D.MELANOGASTER"/>
    <property type="match status" value="1"/>
</dbReference>
<proteinExistence type="predicted"/>
<dbReference type="Gene3D" id="3.40.1090.10">
    <property type="entry name" value="Cytosolic phospholipase A2 catalytic domain"/>
    <property type="match status" value="1"/>
</dbReference>
<evidence type="ECO:0000313" key="6">
    <source>
        <dbReference type="EMBL" id="SMG13847.1"/>
    </source>
</evidence>
<evidence type="ECO:0000256" key="2">
    <source>
        <dbReference type="ARBA" id="ARBA00022963"/>
    </source>
</evidence>
<dbReference type="PROSITE" id="PS51635">
    <property type="entry name" value="PNPLA"/>
    <property type="match status" value="1"/>
</dbReference>
<evidence type="ECO:0000256" key="1">
    <source>
        <dbReference type="ARBA" id="ARBA00022801"/>
    </source>
</evidence>
<evidence type="ECO:0000256" key="4">
    <source>
        <dbReference type="PROSITE-ProRule" id="PRU01161"/>
    </source>
</evidence>
<dbReference type="STRING" id="561061.SAMN05660862_0808"/>
<keyword evidence="3 4" id="KW-0443">Lipid metabolism</keyword>